<gene>
    <name evidence="2" type="ORF">E0F88_21500</name>
</gene>
<comment type="caution">
    <text evidence="2">The sequence shown here is derived from an EMBL/GenBank/DDBJ whole genome shotgun (WGS) entry which is preliminary data.</text>
</comment>
<accession>A0A4R5DPM0</accession>
<evidence type="ECO:0000313" key="2">
    <source>
        <dbReference type="EMBL" id="TDE12915.1"/>
    </source>
</evidence>
<feature type="domain" description="Uracil-DNA glycosylase-like" evidence="1">
    <location>
        <begin position="44"/>
        <end position="225"/>
    </location>
</feature>
<dbReference type="AlphaFoldDB" id="A0A4R5DPM0"/>
<evidence type="ECO:0000259" key="1">
    <source>
        <dbReference type="Pfam" id="PF03167"/>
    </source>
</evidence>
<sequence>MSTATVNQQLKDLYLPYLALTHKKTWDPKTSSPLLMNVPDDYLNMKRKILFVGQETHTWMGDMSKHYNVDELQTCYKNFDLGKNVTFGNSDKPRQLNSPFWNFFRTLFYDLNKEDSSVTPKTSGFLWTNISKFDFNGTTPSKNVQEENAAGFELLKAEIEIVKPDIVIFCTGTKYDDKIKSVFQPTWNNILGGGLLTQLSTTDNSLPELTFQTKHPRTLCMKRENRKVVEELTGILLNTSKV</sequence>
<keyword evidence="3" id="KW-1185">Reference proteome</keyword>
<evidence type="ECO:0000313" key="3">
    <source>
        <dbReference type="Proteomes" id="UP000294850"/>
    </source>
</evidence>
<dbReference type="EMBL" id="SMFL01000008">
    <property type="protein sequence ID" value="TDE12915.1"/>
    <property type="molecule type" value="Genomic_DNA"/>
</dbReference>
<proteinExistence type="predicted"/>
<dbReference type="OrthoDB" id="307997at2"/>
<reference evidence="2 3" key="1">
    <citation type="submission" date="2019-03" db="EMBL/GenBank/DDBJ databases">
        <title>Dyadobacter AR-3-6 sp. nov., isolated from arctic soil.</title>
        <authorList>
            <person name="Chaudhary D.K."/>
        </authorList>
    </citation>
    <scope>NUCLEOTIDE SEQUENCE [LARGE SCALE GENOMIC DNA]</scope>
    <source>
        <strain evidence="2 3">AR-3-6</strain>
    </source>
</reference>
<protein>
    <recommendedName>
        <fullName evidence="1">Uracil-DNA glycosylase-like domain-containing protein</fullName>
    </recommendedName>
</protein>
<organism evidence="2 3">
    <name type="scientific">Dyadobacter psychrotolerans</name>
    <dbReference type="NCBI Taxonomy" id="2541721"/>
    <lineage>
        <taxon>Bacteria</taxon>
        <taxon>Pseudomonadati</taxon>
        <taxon>Bacteroidota</taxon>
        <taxon>Cytophagia</taxon>
        <taxon>Cytophagales</taxon>
        <taxon>Spirosomataceae</taxon>
        <taxon>Dyadobacter</taxon>
    </lineage>
</organism>
<dbReference type="InterPro" id="IPR005122">
    <property type="entry name" value="Uracil-DNA_glycosylase-like"/>
</dbReference>
<dbReference type="Pfam" id="PF03167">
    <property type="entry name" value="UDG"/>
    <property type="match status" value="1"/>
</dbReference>
<dbReference type="RefSeq" id="WP_131960335.1">
    <property type="nucleotide sequence ID" value="NZ_SMFL01000008.1"/>
</dbReference>
<name>A0A4R5DPM0_9BACT</name>
<dbReference type="Proteomes" id="UP000294850">
    <property type="component" value="Unassembled WGS sequence"/>
</dbReference>